<name>A0ACC0I3B6_9ERIC</name>
<evidence type="ECO:0000313" key="1">
    <source>
        <dbReference type="EMBL" id="KAI8020159.1"/>
    </source>
</evidence>
<organism evidence="1 2">
    <name type="scientific">Camellia lanceoleosa</name>
    <dbReference type="NCBI Taxonomy" id="1840588"/>
    <lineage>
        <taxon>Eukaryota</taxon>
        <taxon>Viridiplantae</taxon>
        <taxon>Streptophyta</taxon>
        <taxon>Embryophyta</taxon>
        <taxon>Tracheophyta</taxon>
        <taxon>Spermatophyta</taxon>
        <taxon>Magnoliopsida</taxon>
        <taxon>eudicotyledons</taxon>
        <taxon>Gunneridae</taxon>
        <taxon>Pentapetalae</taxon>
        <taxon>asterids</taxon>
        <taxon>Ericales</taxon>
        <taxon>Theaceae</taxon>
        <taxon>Camellia</taxon>
    </lineage>
</organism>
<comment type="caution">
    <text evidence="1">The sequence shown here is derived from an EMBL/GenBank/DDBJ whole genome shotgun (WGS) entry which is preliminary data.</text>
</comment>
<dbReference type="EMBL" id="CM045759">
    <property type="protein sequence ID" value="KAI8020159.1"/>
    <property type="molecule type" value="Genomic_DNA"/>
</dbReference>
<reference evidence="1 2" key="1">
    <citation type="journal article" date="2022" name="Plant J.">
        <title>Chromosome-level genome of Camellia lanceoleosa provides a valuable resource for understanding genome evolution and self-incompatibility.</title>
        <authorList>
            <person name="Gong W."/>
            <person name="Xiao S."/>
            <person name="Wang L."/>
            <person name="Liao Z."/>
            <person name="Chang Y."/>
            <person name="Mo W."/>
            <person name="Hu G."/>
            <person name="Li W."/>
            <person name="Zhao G."/>
            <person name="Zhu H."/>
            <person name="Hu X."/>
            <person name="Ji K."/>
            <person name="Xiang X."/>
            <person name="Song Q."/>
            <person name="Yuan D."/>
            <person name="Jin S."/>
            <person name="Zhang L."/>
        </authorList>
    </citation>
    <scope>NUCLEOTIDE SEQUENCE [LARGE SCALE GENOMIC DNA]</scope>
    <source>
        <strain evidence="1">SQ_2022a</strain>
    </source>
</reference>
<accession>A0ACC0I3B6</accession>
<gene>
    <name evidence="1" type="ORF">LOK49_LG04G02750</name>
</gene>
<protein>
    <submittedName>
        <fullName evidence="1">Calcium-transporting ATPase 3, endoplasmic reticulum-type</fullName>
    </submittedName>
</protein>
<dbReference type="Proteomes" id="UP001060215">
    <property type="component" value="Chromosome 2"/>
</dbReference>
<sequence>MLKSLDSLPNVNNFNMWLVGSIVLIMLLHILILYMRPLFILFSVTPLSWAKWTVVFYLSFPANIDLVKSEKLQGQKEAHNELDRARAKGSGVLSCGVVIDLIVAVEMWSSGVSRGASLVTSGLLSIVYCW</sequence>
<keyword evidence="2" id="KW-1185">Reference proteome</keyword>
<evidence type="ECO:0000313" key="2">
    <source>
        <dbReference type="Proteomes" id="UP001060215"/>
    </source>
</evidence>
<proteinExistence type="predicted"/>